<protein>
    <submittedName>
        <fullName evidence="1">Uncharacterized protein</fullName>
    </submittedName>
</protein>
<sequence length="63" mass="7263">MKETFPSWRSKRLLACAVLPIFTTIAEAAYYPDFRKPFDFSLLLTNNKLDLQTGSNEYDVSLD</sequence>
<gene>
    <name evidence="1" type="ORF">MNBD_GAMMA19-1064</name>
</gene>
<name>A0A3B0ZNL9_9ZZZZ</name>
<reference evidence="1" key="1">
    <citation type="submission" date="2018-06" db="EMBL/GenBank/DDBJ databases">
        <authorList>
            <person name="Zhirakovskaya E."/>
        </authorList>
    </citation>
    <scope>NUCLEOTIDE SEQUENCE</scope>
</reference>
<evidence type="ECO:0000313" key="1">
    <source>
        <dbReference type="EMBL" id="VAW95048.1"/>
    </source>
</evidence>
<dbReference type="AlphaFoldDB" id="A0A3B0ZNL9"/>
<proteinExistence type="predicted"/>
<organism evidence="1">
    <name type="scientific">hydrothermal vent metagenome</name>
    <dbReference type="NCBI Taxonomy" id="652676"/>
    <lineage>
        <taxon>unclassified sequences</taxon>
        <taxon>metagenomes</taxon>
        <taxon>ecological metagenomes</taxon>
    </lineage>
</organism>
<feature type="non-terminal residue" evidence="1">
    <location>
        <position position="63"/>
    </location>
</feature>
<dbReference type="EMBL" id="UOFV01000043">
    <property type="protein sequence ID" value="VAW95048.1"/>
    <property type="molecule type" value="Genomic_DNA"/>
</dbReference>
<accession>A0A3B0ZNL9</accession>